<dbReference type="GO" id="GO:0106217">
    <property type="term" value="P:tRNA C3-cytosine methylation"/>
    <property type="evidence" value="ECO:0007669"/>
    <property type="project" value="TreeGrafter"/>
</dbReference>
<sequence length="384" mass="41927">MEILSWDHWKSELKEFVDGFITSEGLQAQTVVDVAQKRHLPGKWDLSLMFVPVVGSAQIAEDDLDQPVTLHLDLNLPPGGPDVTLTAERQLIARDVTSRLLRWAGHDVTHSDGDCPPASDGAPLVCVTTHPRLPLSGERGEGDGSGVQTERGDEKRRAARLVVEPVVSAETGRKEMELTAAELRRRRCAALLSAGRSRERGCSPERAARLAAASVAHQLLQVSVGSPCRVATGPGGGERPADGALFALYNGARLRALLAGFEERVAAGEYPPLPPVAQLGHKFSALSTEDEWELVWRHLLPFPGLVQACAEASLAGRPALHRLCSGLEALSHTFSRYYSRTHVLTPPLEHLMDTLHVRIHLLKAAQIVFDTYFELLGYEPLERM</sequence>
<dbReference type="SUPFAM" id="SSF47323">
    <property type="entry name" value="Anticodon-binding domain of a subclass of class I aminoacyl-tRNA synthetases"/>
    <property type="match status" value="1"/>
</dbReference>
<proteinExistence type="predicted"/>
<dbReference type="PANTHER" id="PTHR16043:SF1">
    <property type="entry name" value="DALR ANTICODON-BINDING DOMAIN-CONTAINING PROTEIN 3"/>
    <property type="match status" value="1"/>
</dbReference>
<evidence type="ECO:0000256" key="1">
    <source>
        <dbReference type="SAM" id="MobiDB-lite"/>
    </source>
</evidence>
<dbReference type="AlphaFoldDB" id="A0A6A4WS27"/>
<gene>
    <name evidence="3" type="primary">Dalrd3_1</name>
    <name evidence="3" type="ORF">FJT64_019975</name>
</gene>
<dbReference type="GO" id="GO:0006420">
    <property type="term" value="P:arginyl-tRNA aminoacylation"/>
    <property type="evidence" value="ECO:0007669"/>
    <property type="project" value="InterPro"/>
</dbReference>
<protein>
    <submittedName>
        <fullName evidence="3">DALR anticodon-binding domain-containing protein 3</fullName>
    </submittedName>
</protein>
<accession>A0A6A4WS27</accession>
<feature type="region of interest" description="Disordered" evidence="1">
    <location>
        <begin position="131"/>
        <end position="157"/>
    </location>
</feature>
<dbReference type="PANTHER" id="PTHR16043">
    <property type="entry name" value="DALRD3 PROTEIN"/>
    <property type="match status" value="1"/>
</dbReference>
<dbReference type="Gene3D" id="1.10.730.10">
    <property type="entry name" value="Isoleucyl-tRNA Synthetase, Domain 1"/>
    <property type="match status" value="1"/>
</dbReference>
<dbReference type="InterPro" id="IPR037380">
    <property type="entry name" value="DALRD3"/>
</dbReference>
<keyword evidence="4" id="KW-1185">Reference proteome</keyword>
<comment type="caution">
    <text evidence="3">The sequence shown here is derived from an EMBL/GenBank/DDBJ whole genome shotgun (WGS) entry which is preliminary data.</text>
</comment>
<dbReference type="SMART" id="SM00836">
    <property type="entry name" value="DALR_1"/>
    <property type="match status" value="1"/>
</dbReference>
<dbReference type="EMBL" id="VIIS01000458">
    <property type="protein sequence ID" value="KAF0308853.1"/>
    <property type="molecule type" value="Genomic_DNA"/>
</dbReference>
<feature type="domain" description="DALR anticodon binding" evidence="2">
    <location>
        <begin position="247"/>
        <end position="384"/>
    </location>
</feature>
<reference evidence="3 4" key="1">
    <citation type="submission" date="2019-07" db="EMBL/GenBank/DDBJ databases">
        <title>Draft genome assembly of a fouling barnacle, Amphibalanus amphitrite (Darwin, 1854): The first reference genome for Thecostraca.</title>
        <authorList>
            <person name="Kim W."/>
        </authorList>
    </citation>
    <scope>NUCLEOTIDE SEQUENCE [LARGE SCALE GENOMIC DNA]</scope>
    <source>
        <strain evidence="3">SNU_AA5</strain>
        <tissue evidence="3">Soma without cirri and trophi</tissue>
    </source>
</reference>
<evidence type="ECO:0000259" key="2">
    <source>
        <dbReference type="SMART" id="SM00836"/>
    </source>
</evidence>
<dbReference type="InterPro" id="IPR009080">
    <property type="entry name" value="tRNAsynth_Ia_anticodon-bd"/>
</dbReference>
<dbReference type="OrthoDB" id="9990834at2759"/>
<organism evidence="3 4">
    <name type="scientific">Amphibalanus amphitrite</name>
    <name type="common">Striped barnacle</name>
    <name type="synonym">Balanus amphitrite</name>
    <dbReference type="NCBI Taxonomy" id="1232801"/>
    <lineage>
        <taxon>Eukaryota</taxon>
        <taxon>Metazoa</taxon>
        <taxon>Ecdysozoa</taxon>
        <taxon>Arthropoda</taxon>
        <taxon>Crustacea</taxon>
        <taxon>Multicrustacea</taxon>
        <taxon>Cirripedia</taxon>
        <taxon>Thoracica</taxon>
        <taxon>Thoracicalcarea</taxon>
        <taxon>Balanomorpha</taxon>
        <taxon>Balanoidea</taxon>
        <taxon>Balanidae</taxon>
        <taxon>Amphibalaninae</taxon>
        <taxon>Amphibalanus</taxon>
    </lineage>
</organism>
<evidence type="ECO:0000313" key="3">
    <source>
        <dbReference type="EMBL" id="KAF0308853.1"/>
    </source>
</evidence>
<name>A0A6A4WS27_AMPAM</name>
<evidence type="ECO:0000313" key="4">
    <source>
        <dbReference type="Proteomes" id="UP000440578"/>
    </source>
</evidence>
<dbReference type="Pfam" id="PF05746">
    <property type="entry name" value="DALR_1"/>
    <property type="match status" value="1"/>
</dbReference>
<dbReference type="Proteomes" id="UP000440578">
    <property type="component" value="Unassembled WGS sequence"/>
</dbReference>
<dbReference type="InterPro" id="IPR008909">
    <property type="entry name" value="DALR_anticod-bd"/>
</dbReference>
<dbReference type="GO" id="GO:0004814">
    <property type="term" value="F:arginine-tRNA ligase activity"/>
    <property type="evidence" value="ECO:0007669"/>
    <property type="project" value="InterPro"/>
</dbReference>
<dbReference type="GO" id="GO:0000049">
    <property type="term" value="F:tRNA binding"/>
    <property type="evidence" value="ECO:0007669"/>
    <property type="project" value="TreeGrafter"/>
</dbReference>
<dbReference type="GO" id="GO:0005524">
    <property type="term" value="F:ATP binding"/>
    <property type="evidence" value="ECO:0007669"/>
    <property type="project" value="InterPro"/>
</dbReference>